<dbReference type="EMBL" id="MCFF01000001">
    <property type="protein sequence ID" value="ORZ29053.1"/>
    <property type="molecule type" value="Genomic_DNA"/>
</dbReference>
<accession>A0A1Y2H5S8</accession>
<protein>
    <submittedName>
        <fullName evidence="3">Arb2 domain-domain-containing protein</fullName>
    </submittedName>
</protein>
<dbReference type="InterPro" id="IPR053858">
    <property type="entry name" value="Arb2_dom"/>
</dbReference>
<sequence length="362" mass="41178">MYRRRIKRPPPPTFGETLEELKYSIDEHGHLIDESGKQYVFDLKAKNREYQEAHARALGDAIMRIMIKRIEDECGMVKATVPVDAEGTDTPYAHILISNDAKDCKRLLVLVASTNESLGSWSRRLLANHHVEIGSMLSVVRWARQEGFGVLITNPNTHFWVDGCPSLTLPINIKKQYKMIPNSGSPEEHVDYVLRQYVQTFASREIFFIAHKYGGHALIQALHEQFDAFKDRVSAVAVIDSSHTITPYPESKFRKWLSLNTVTYMQSEQGEKGKVEFREIVGCNCVMAGSQEFDFTIVDAMPDIFKFFQARKDRDNTLEKHMNEIVPLREDDPTTAMVAFDADDGVDDEADDENVDETVVDG</sequence>
<reference evidence="3 4" key="1">
    <citation type="submission" date="2016-07" db="EMBL/GenBank/DDBJ databases">
        <title>Pervasive Adenine N6-methylation of Active Genes in Fungi.</title>
        <authorList>
            <consortium name="DOE Joint Genome Institute"/>
            <person name="Mondo S.J."/>
            <person name="Dannebaum R.O."/>
            <person name="Kuo R.C."/>
            <person name="Labutti K."/>
            <person name="Haridas S."/>
            <person name="Kuo A."/>
            <person name="Salamov A."/>
            <person name="Ahrendt S.R."/>
            <person name="Lipzen A."/>
            <person name="Sullivan W."/>
            <person name="Andreopoulos W.B."/>
            <person name="Clum A."/>
            <person name="Lindquist E."/>
            <person name="Daum C."/>
            <person name="Ramamoorthy G.K."/>
            <person name="Gryganskyi A."/>
            <person name="Culley D."/>
            <person name="Magnuson J.K."/>
            <person name="James T.Y."/>
            <person name="O'Malley M.A."/>
            <person name="Stajich J.E."/>
            <person name="Spatafora J.W."/>
            <person name="Visel A."/>
            <person name="Grigoriev I.V."/>
        </authorList>
    </citation>
    <scope>NUCLEOTIDE SEQUENCE [LARGE SCALE GENOMIC DNA]</scope>
    <source>
        <strain evidence="3 4">NRRL 3116</strain>
    </source>
</reference>
<dbReference type="RefSeq" id="XP_021886726.1">
    <property type="nucleotide sequence ID" value="XM_022027395.1"/>
</dbReference>
<feature type="region of interest" description="Disordered" evidence="1">
    <location>
        <begin position="342"/>
        <end position="362"/>
    </location>
</feature>
<dbReference type="STRING" id="64571.A0A1Y2H5S8"/>
<feature type="domain" description="Arb2" evidence="2">
    <location>
        <begin position="14"/>
        <end position="269"/>
    </location>
</feature>
<gene>
    <name evidence="3" type="ORF">BCR41DRAFT_382922</name>
</gene>
<name>A0A1Y2H5S8_9FUNG</name>
<dbReference type="InterPro" id="IPR048263">
    <property type="entry name" value="Arb2"/>
</dbReference>
<organism evidence="3 4">
    <name type="scientific">Lobosporangium transversale</name>
    <dbReference type="NCBI Taxonomy" id="64571"/>
    <lineage>
        <taxon>Eukaryota</taxon>
        <taxon>Fungi</taxon>
        <taxon>Fungi incertae sedis</taxon>
        <taxon>Mucoromycota</taxon>
        <taxon>Mortierellomycotina</taxon>
        <taxon>Mortierellomycetes</taxon>
        <taxon>Mortierellales</taxon>
        <taxon>Mortierellaceae</taxon>
        <taxon>Lobosporangium</taxon>
    </lineage>
</organism>
<dbReference type="OrthoDB" id="421951at2759"/>
<evidence type="ECO:0000256" key="1">
    <source>
        <dbReference type="SAM" id="MobiDB-lite"/>
    </source>
</evidence>
<comment type="caution">
    <text evidence="3">The sequence shown here is derived from an EMBL/GenBank/DDBJ whole genome shotgun (WGS) entry which is preliminary data.</text>
</comment>
<dbReference type="InParanoid" id="A0A1Y2H5S8"/>
<proteinExistence type="predicted"/>
<dbReference type="AlphaFoldDB" id="A0A1Y2H5S8"/>
<dbReference type="Proteomes" id="UP000193648">
    <property type="component" value="Unassembled WGS sequence"/>
</dbReference>
<dbReference type="GO" id="GO:0031048">
    <property type="term" value="P:regulatory ncRNA-mediated heterochromatin formation"/>
    <property type="evidence" value="ECO:0007669"/>
    <property type="project" value="TreeGrafter"/>
</dbReference>
<keyword evidence="4" id="KW-1185">Reference proteome</keyword>
<dbReference type="GO" id="GO:0035197">
    <property type="term" value="F:siRNA binding"/>
    <property type="evidence" value="ECO:0007669"/>
    <property type="project" value="TreeGrafter"/>
</dbReference>
<dbReference type="GO" id="GO:0005634">
    <property type="term" value="C:nucleus"/>
    <property type="evidence" value="ECO:0007669"/>
    <property type="project" value="TreeGrafter"/>
</dbReference>
<evidence type="ECO:0000259" key="2">
    <source>
        <dbReference type="Pfam" id="PF22749"/>
    </source>
</evidence>
<dbReference type="Pfam" id="PF22749">
    <property type="entry name" value="Arb2"/>
    <property type="match status" value="1"/>
</dbReference>
<dbReference type="PANTHER" id="PTHR21357:SF4">
    <property type="entry name" value="FAM172 FAMILY PROTEIN HOMOLOG CG10038"/>
    <property type="match status" value="1"/>
</dbReference>
<dbReference type="GeneID" id="33569238"/>
<dbReference type="PANTHER" id="PTHR21357">
    <property type="entry name" value="FAM172 FAMILY PROTEIN HOMOLOG CG10038"/>
    <property type="match status" value="1"/>
</dbReference>
<evidence type="ECO:0000313" key="4">
    <source>
        <dbReference type="Proteomes" id="UP000193648"/>
    </source>
</evidence>
<evidence type="ECO:0000313" key="3">
    <source>
        <dbReference type="EMBL" id="ORZ29053.1"/>
    </source>
</evidence>